<reference evidence="4 5" key="1">
    <citation type="submission" date="2015-10" db="EMBL/GenBank/DDBJ databases">
        <title>Full genome of DAOMC 229536 Phialocephala scopiformis, a fungal endophyte of spruce producing the potent anti-insectan compound rugulosin.</title>
        <authorList>
            <consortium name="DOE Joint Genome Institute"/>
            <person name="Walker A.K."/>
            <person name="Frasz S.L."/>
            <person name="Seifert K.A."/>
            <person name="Miller J.D."/>
            <person name="Mondo S.J."/>
            <person name="Labutti K."/>
            <person name="Lipzen A."/>
            <person name="Dockter R."/>
            <person name="Kennedy M."/>
            <person name="Grigoriev I.V."/>
            <person name="Spatafora J.W."/>
        </authorList>
    </citation>
    <scope>NUCLEOTIDE SEQUENCE [LARGE SCALE GENOMIC DNA]</scope>
    <source>
        <strain evidence="4 5">CBS 120377</strain>
    </source>
</reference>
<dbReference type="OrthoDB" id="160374at2759"/>
<organism evidence="4 5">
    <name type="scientific">Mollisia scopiformis</name>
    <name type="common">Conifer needle endophyte fungus</name>
    <name type="synonym">Phialocephala scopiformis</name>
    <dbReference type="NCBI Taxonomy" id="149040"/>
    <lineage>
        <taxon>Eukaryota</taxon>
        <taxon>Fungi</taxon>
        <taxon>Dikarya</taxon>
        <taxon>Ascomycota</taxon>
        <taxon>Pezizomycotina</taxon>
        <taxon>Leotiomycetes</taxon>
        <taxon>Helotiales</taxon>
        <taxon>Mollisiaceae</taxon>
        <taxon>Mollisia</taxon>
    </lineage>
</organism>
<dbReference type="RefSeq" id="XP_018069805.1">
    <property type="nucleotide sequence ID" value="XM_018210867.1"/>
</dbReference>
<feature type="compositionally biased region" description="Polar residues" evidence="2">
    <location>
        <begin position="133"/>
        <end position="148"/>
    </location>
</feature>
<protein>
    <recommendedName>
        <fullName evidence="3">Nucleolar 27S pre-rRNA processing Urb2/Npa2 C-terminal domain-containing protein</fullName>
    </recommendedName>
</protein>
<dbReference type="PANTHER" id="PTHR15682">
    <property type="entry name" value="UNHEALTHY RIBOSOME BIOGENESIS PROTEIN 2 HOMOLOG"/>
    <property type="match status" value="1"/>
</dbReference>
<keyword evidence="1" id="KW-0175">Coiled coil</keyword>
<dbReference type="InterPro" id="IPR052609">
    <property type="entry name" value="Ribosome_Biogenesis_Reg"/>
</dbReference>
<evidence type="ECO:0000256" key="1">
    <source>
        <dbReference type="SAM" id="Coils"/>
    </source>
</evidence>
<accession>A0A194X5K4</accession>
<dbReference type="GO" id="GO:0005730">
    <property type="term" value="C:nucleolus"/>
    <property type="evidence" value="ECO:0007669"/>
    <property type="project" value="TreeGrafter"/>
</dbReference>
<evidence type="ECO:0000313" key="4">
    <source>
        <dbReference type="EMBL" id="KUJ15450.1"/>
    </source>
</evidence>
<evidence type="ECO:0000313" key="5">
    <source>
        <dbReference type="Proteomes" id="UP000070700"/>
    </source>
</evidence>
<dbReference type="EMBL" id="KQ947418">
    <property type="protein sequence ID" value="KUJ15450.1"/>
    <property type="molecule type" value="Genomic_DNA"/>
</dbReference>
<dbReference type="STRING" id="149040.A0A194X5K4"/>
<dbReference type="GO" id="GO:0042254">
    <property type="term" value="P:ribosome biogenesis"/>
    <property type="evidence" value="ECO:0007669"/>
    <property type="project" value="TreeGrafter"/>
</dbReference>
<dbReference type="Pfam" id="PF10441">
    <property type="entry name" value="Urb2"/>
    <property type="match status" value="1"/>
</dbReference>
<proteinExistence type="predicted"/>
<feature type="coiled-coil region" evidence="1">
    <location>
        <begin position="536"/>
        <end position="563"/>
    </location>
</feature>
<feature type="domain" description="Nucleolar 27S pre-rRNA processing Urb2/Npa2 C-terminal" evidence="3">
    <location>
        <begin position="1188"/>
        <end position="1415"/>
    </location>
</feature>
<feature type="region of interest" description="Disordered" evidence="2">
    <location>
        <begin position="130"/>
        <end position="161"/>
    </location>
</feature>
<dbReference type="KEGG" id="psco:LY89DRAFT_619376"/>
<dbReference type="InterPro" id="IPR018849">
    <property type="entry name" value="Urb2/Npa2_C"/>
</dbReference>
<dbReference type="GeneID" id="28820593"/>
<name>A0A194X5K4_MOLSC</name>
<dbReference type="PANTHER" id="PTHR15682:SF2">
    <property type="entry name" value="UNHEALTHY RIBOSOME BIOGENESIS PROTEIN 2 HOMOLOG"/>
    <property type="match status" value="1"/>
</dbReference>
<sequence>MIIMASKSRAAQEKLQVLEKEAAPFEDQLVEAANFVGTTLDEVRRLSEDECNKEKSSAKAIYHGREEWLLRWLLKKLQAPKNDVPKRTSSSWFLLCYLIRNIPLVNVAQILVERKFTSIVQLALEETDKRDVSSQPPAAGSESSSTERGSPEKKSKKRKRGGAVVSNSTLIEQADLLSLVGAIFAAVNCVVESTSGKLEQGRSSAFVAEYMKTVIRTSAEQSATILGLWLSLCSKALSGDALASSSIQDWLSPFIEIWGCHIAEENQHLQFSLHNANPLLSLIRTLKSGKYPALNWLSRLEALVARNIIVPAKTAYSEDKNTEMLSSLTRISVLQDSANAAIIFEIAIRSVQVLGARKRRRPQDDAWLATVFNTLKAGIPSRASSAKSISAMLRSAIDYKVSIDLEVLREITWEYGLRTGSEDWDLVATILKLDGNTFLIPSEKDLLKELFGRITKSSSQASWIEFSNSVVSHVVVPLMNEFAKARDLSGFIRHWYAQLVATWSLQQSSSTTTFTAWEDEALQTELGKLFESSLTVQQISQILDWLENQIKEYRDSHEEEDATGGCLDAACVILEAIAGSISGDESVVDAVGLRLFHILFDNGASKMLSARYKWRSWRIISRTLTWLEHSDIDELSMLWENGAEPFDILLQIDTRIRSMLGSPLHTYENLEILSYACTAWEAAEAEKAGRLKKLAEPLLAAFLQHITETFTSKMSNMSDGNLDFVNGTYQPVRYMATTDEDWTLWSFARCLFVEHPKVLEFGLSICGNVFHDLLQQIFWIASAGYNTTTDAESIAMTFPGLWAAVLGRDSPVFGNKKLTKRIVDTLLNSTTNSDNPLINTSTSNHFTTHCLHMLRLDDISKSQKEQIMNSWPTPESTALDLPVLALKVKIMRHPAIYDDMKFKDLIELAGTLAVADIAGCQSHLALLKELTRLIFFAALANMDQKRNTTYITEAFKAIQKKVSKASKKKQLNYALISIIGVALVAFREKEMALNDHDIILRDDLESITATFREALLIQLKQHLETEVHQISTEIAMVSLIDALAALGVDASKLASLEDMGDQFEGFEDNELNTRSRLQAFIAIYGREDIEHIDLRGDATTIVGRESIVKRTQGATKGRNNAQKLELLQAVMAGDATLLDELLSTRQIISSIEDVRGHKEDSESFTLSDAYTILAEQLTKVTEIRQFCLISETLELMLKSKGHSMSQYNIDCTVGCITTFCSSQAPALQPIHASTIYTHLCRLLQTILMHHRLKLQGHTHLAQQAMQALLRCLFVPTTPAGTSSVTNTKPKFASRPSWLQPLTTTHAQHFTKLLLLIADPPLSTLSQGRTNPLISLKDKAKRMSAQWTKYIMQEYIWMQLDMNMRMESGIREALMQGWYAVLETMNESGRDAMRGEMDSGGRAVFRGLFDDWRRVGGRREG</sequence>
<evidence type="ECO:0000256" key="2">
    <source>
        <dbReference type="SAM" id="MobiDB-lite"/>
    </source>
</evidence>
<keyword evidence="5" id="KW-1185">Reference proteome</keyword>
<dbReference type="Proteomes" id="UP000070700">
    <property type="component" value="Unassembled WGS sequence"/>
</dbReference>
<evidence type="ECO:0000259" key="3">
    <source>
        <dbReference type="Pfam" id="PF10441"/>
    </source>
</evidence>
<gene>
    <name evidence="4" type="ORF">LY89DRAFT_619376</name>
</gene>
<dbReference type="InParanoid" id="A0A194X5K4"/>